<evidence type="ECO:0000313" key="2">
    <source>
        <dbReference type="Proteomes" id="UP000061348"/>
    </source>
</evidence>
<evidence type="ECO:0000313" key="1">
    <source>
        <dbReference type="EMBL" id="KWV84832.1"/>
    </source>
</evidence>
<proteinExistence type="predicted"/>
<dbReference type="Proteomes" id="UP000061348">
    <property type="component" value="Unassembled WGS sequence"/>
</dbReference>
<gene>
    <name evidence="1" type="ORF">PFLmoz3_05549</name>
</gene>
<dbReference type="EMBL" id="LCYA01000152">
    <property type="protein sequence ID" value="KWV84832.1"/>
    <property type="molecule type" value="Genomic_DNA"/>
</dbReference>
<organism evidence="1 2">
    <name type="scientific">Pseudomonas fluorescens</name>
    <dbReference type="NCBI Taxonomy" id="294"/>
    <lineage>
        <taxon>Bacteria</taxon>
        <taxon>Pseudomonadati</taxon>
        <taxon>Pseudomonadota</taxon>
        <taxon>Gammaproteobacteria</taxon>
        <taxon>Pseudomonadales</taxon>
        <taxon>Pseudomonadaceae</taxon>
        <taxon>Pseudomonas</taxon>
    </lineage>
</organism>
<dbReference type="AlphaFoldDB" id="A0A109LBR6"/>
<sequence length="112" mass="12852">MLFGTQHDDGFRVQLDSATVCTFIQHFRAEGCSDHGTVGRNTFATFTAKRRGSVDGQLQVRRRLGQVRGFECRIFQLLGRFDKTLFNLLCLELAGQLVFQAGERWHLRRFNA</sequence>
<accession>A0A109LBR6</accession>
<protein>
    <submittedName>
        <fullName evidence="1">Uncharacterized protein</fullName>
    </submittedName>
</protein>
<name>A0A109LBR6_PSEFL</name>
<dbReference type="PATRIC" id="fig|294.194.peg.6146"/>
<comment type="caution">
    <text evidence="1">The sequence shown here is derived from an EMBL/GenBank/DDBJ whole genome shotgun (WGS) entry which is preliminary data.</text>
</comment>
<reference evidence="1 2" key="1">
    <citation type="submission" date="2015-05" db="EMBL/GenBank/DDBJ databases">
        <title>A genomic and transcriptomic approach to investigate the blue pigment phenotype in Pseudomonas fluorescens.</title>
        <authorList>
            <person name="Andreani N.A."/>
            <person name="Cardazzo B."/>
        </authorList>
    </citation>
    <scope>NUCLEOTIDE SEQUENCE [LARGE SCALE GENOMIC DNA]</scope>
    <source>
        <strain evidence="1 2">Ps_22</strain>
    </source>
</reference>